<keyword evidence="2" id="KW-1185">Reference proteome</keyword>
<sequence length="29" mass="3190">MGKKHHIGRTAWVFALVVVRILGPLLCSS</sequence>
<accession>A0A9X9Q8T7</accession>
<gene>
    <name evidence="1" type="ORF">BN2614_LOCUS2</name>
</gene>
<evidence type="ECO:0000313" key="2">
    <source>
        <dbReference type="Proteomes" id="UP000269945"/>
    </source>
</evidence>
<dbReference type="EMBL" id="CYRY02044718">
    <property type="protein sequence ID" value="VCX39801.1"/>
    <property type="molecule type" value="Genomic_DNA"/>
</dbReference>
<proteinExistence type="predicted"/>
<evidence type="ECO:0000313" key="1">
    <source>
        <dbReference type="EMBL" id="VCX39801.1"/>
    </source>
</evidence>
<organism evidence="1 2">
    <name type="scientific">Gulo gulo</name>
    <name type="common">Wolverine</name>
    <name type="synonym">Gluton</name>
    <dbReference type="NCBI Taxonomy" id="48420"/>
    <lineage>
        <taxon>Eukaryota</taxon>
        <taxon>Metazoa</taxon>
        <taxon>Chordata</taxon>
        <taxon>Craniata</taxon>
        <taxon>Vertebrata</taxon>
        <taxon>Euteleostomi</taxon>
        <taxon>Mammalia</taxon>
        <taxon>Eutheria</taxon>
        <taxon>Laurasiatheria</taxon>
        <taxon>Carnivora</taxon>
        <taxon>Caniformia</taxon>
        <taxon>Musteloidea</taxon>
        <taxon>Mustelidae</taxon>
        <taxon>Guloninae</taxon>
        <taxon>Gulo</taxon>
    </lineage>
</organism>
<dbReference type="AlphaFoldDB" id="A0A9X9Q8T7"/>
<comment type="caution">
    <text evidence="1">The sequence shown here is derived from an EMBL/GenBank/DDBJ whole genome shotgun (WGS) entry which is preliminary data.</text>
</comment>
<name>A0A9X9Q8T7_GULGU</name>
<protein>
    <submittedName>
        <fullName evidence="1">Uncharacterized protein</fullName>
    </submittedName>
</protein>
<dbReference type="Proteomes" id="UP000269945">
    <property type="component" value="Unassembled WGS sequence"/>
</dbReference>
<reference evidence="1 2" key="1">
    <citation type="submission" date="2018-10" db="EMBL/GenBank/DDBJ databases">
        <authorList>
            <person name="Ekblom R."/>
            <person name="Jareborg N."/>
        </authorList>
    </citation>
    <scope>NUCLEOTIDE SEQUENCE [LARGE SCALE GENOMIC DNA]</scope>
    <source>
        <tissue evidence="1">Muscle</tissue>
    </source>
</reference>